<evidence type="ECO:0000313" key="3">
    <source>
        <dbReference type="Proteomes" id="UP000650081"/>
    </source>
</evidence>
<evidence type="ECO:0000313" key="2">
    <source>
        <dbReference type="EMBL" id="MBC6993773.1"/>
    </source>
</evidence>
<dbReference type="RefSeq" id="WP_187465874.1">
    <property type="nucleotide sequence ID" value="NZ_JACSIT010000077.1"/>
</dbReference>
<accession>A0A923PGN6</accession>
<gene>
    <name evidence="2" type="ORF">H9S92_06355</name>
</gene>
<feature type="chain" id="PRO_5036769276" evidence="1">
    <location>
        <begin position="24"/>
        <end position="190"/>
    </location>
</feature>
<comment type="caution">
    <text evidence="2">The sequence shown here is derived from an EMBL/GenBank/DDBJ whole genome shotgun (WGS) entry which is preliminary data.</text>
</comment>
<sequence>MKRFSSLLFILLAAVLCVAAAKAPVKSLLLDDNGNWLIVKNQVVRTTKALSREDATRLAKAAQGFNETDVVNTTVHTTAVNQTVMKHKTDLKASPAGREILSILAKYQPQETPVGFLVVNNQVVQASRPLSGEDAKKLRAISVENKQASTFINKKVYEDFVDESLYSTGVKDGGPELRAEYARVMSKYER</sequence>
<dbReference type="EMBL" id="JACSIT010000077">
    <property type="protein sequence ID" value="MBC6993773.1"/>
    <property type="molecule type" value="Genomic_DNA"/>
</dbReference>
<evidence type="ECO:0000256" key="1">
    <source>
        <dbReference type="SAM" id="SignalP"/>
    </source>
</evidence>
<reference evidence="2" key="1">
    <citation type="submission" date="2020-08" db="EMBL/GenBank/DDBJ databases">
        <title>Lewinella bacteria from marine environments.</title>
        <authorList>
            <person name="Zhong Y."/>
        </authorList>
    </citation>
    <scope>NUCLEOTIDE SEQUENCE</scope>
    <source>
        <strain evidence="2">KCTC 42187</strain>
    </source>
</reference>
<feature type="signal peptide" evidence="1">
    <location>
        <begin position="1"/>
        <end position="23"/>
    </location>
</feature>
<keyword evidence="3" id="KW-1185">Reference proteome</keyword>
<dbReference type="Proteomes" id="UP000650081">
    <property type="component" value="Unassembled WGS sequence"/>
</dbReference>
<dbReference type="AlphaFoldDB" id="A0A923PGN6"/>
<proteinExistence type="predicted"/>
<name>A0A923PGN6_9BACT</name>
<organism evidence="2 3">
    <name type="scientific">Neolewinella lacunae</name>
    <dbReference type="NCBI Taxonomy" id="1517758"/>
    <lineage>
        <taxon>Bacteria</taxon>
        <taxon>Pseudomonadati</taxon>
        <taxon>Bacteroidota</taxon>
        <taxon>Saprospiria</taxon>
        <taxon>Saprospirales</taxon>
        <taxon>Lewinellaceae</taxon>
        <taxon>Neolewinella</taxon>
    </lineage>
</organism>
<keyword evidence="1" id="KW-0732">Signal</keyword>
<protein>
    <submittedName>
        <fullName evidence="2">Uncharacterized protein</fullName>
    </submittedName>
</protein>